<accession>A0A1Y2CLH0</accession>
<gene>
    <name evidence="4" type="ORF">BCR35DRAFT_28800</name>
</gene>
<evidence type="ECO:0000259" key="3">
    <source>
        <dbReference type="Pfam" id="PF05368"/>
    </source>
</evidence>
<dbReference type="InParanoid" id="A0A1Y2CLH0"/>
<name>A0A1Y2CLH0_9BASI</name>
<dbReference type="GO" id="GO:0016491">
    <property type="term" value="F:oxidoreductase activity"/>
    <property type="evidence" value="ECO:0007669"/>
    <property type="project" value="UniProtKB-KW"/>
</dbReference>
<proteinExistence type="predicted"/>
<dbReference type="Pfam" id="PF05368">
    <property type="entry name" value="NmrA"/>
    <property type="match status" value="1"/>
</dbReference>
<dbReference type="Gene3D" id="3.40.50.720">
    <property type="entry name" value="NAD(P)-binding Rossmann-like Domain"/>
    <property type="match status" value="1"/>
</dbReference>
<sequence length="313" mass="33656">MSSAPVLALVGATGLVGGHLLPTFLVALSKGQLSAIRILTSSPDSDKLNSLRSFPKVSIHAISYSDSSSVEQALSGVGILISAMGSSPTKEGSYESSKATLLKAAAAAKVKVYTPSEWGTDHASSAAQKIGSPMFTNKQEHHAEAERLGIKVVAIYNALLLEMSFSAWLGLDISIPNPIWTIPTPSYPVAFTSFQDIGPYVLSATLQAYRSVDIPSRLRVYSDSLTLDEAADLWEKETGNKIERKSSDGEELQKRYEEIKPTLQPGMLGPAIPWMMSQGGFDHSKDNSNALLNRGEFAFETHSVADFFASLSK</sequence>
<dbReference type="InterPro" id="IPR008030">
    <property type="entry name" value="NmrA-like"/>
</dbReference>
<comment type="caution">
    <text evidence="4">The sequence shown here is derived from an EMBL/GenBank/DDBJ whole genome shotgun (WGS) entry which is preliminary data.</text>
</comment>
<organism evidence="4 5">
    <name type="scientific">Leucosporidium creatinivorum</name>
    <dbReference type="NCBI Taxonomy" id="106004"/>
    <lineage>
        <taxon>Eukaryota</taxon>
        <taxon>Fungi</taxon>
        <taxon>Dikarya</taxon>
        <taxon>Basidiomycota</taxon>
        <taxon>Pucciniomycotina</taxon>
        <taxon>Microbotryomycetes</taxon>
        <taxon>Leucosporidiales</taxon>
        <taxon>Leucosporidium</taxon>
    </lineage>
</organism>
<keyword evidence="2" id="KW-0560">Oxidoreductase</keyword>
<dbReference type="InterPro" id="IPR051609">
    <property type="entry name" value="NmrA/Isoflavone_reductase-like"/>
</dbReference>
<keyword evidence="5" id="KW-1185">Reference proteome</keyword>
<dbReference type="InterPro" id="IPR036291">
    <property type="entry name" value="NAD(P)-bd_dom_sf"/>
</dbReference>
<dbReference type="EMBL" id="MCGR01000117">
    <property type="protein sequence ID" value="ORY47185.1"/>
    <property type="molecule type" value="Genomic_DNA"/>
</dbReference>
<dbReference type="STRING" id="106004.A0A1Y2CLH0"/>
<evidence type="ECO:0000313" key="5">
    <source>
        <dbReference type="Proteomes" id="UP000193467"/>
    </source>
</evidence>
<evidence type="ECO:0000313" key="4">
    <source>
        <dbReference type="EMBL" id="ORY47185.1"/>
    </source>
</evidence>
<dbReference type="PANTHER" id="PTHR47706">
    <property type="entry name" value="NMRA-LIKE FAMILY PROTEIN"/>
    <property type="match status" value="1"/>
</dbReference>
<evidence type="ECO:0000256" key="2">
    <source>
        <dbReference type="ARBA" id="ARBA00023002"/>
    </source>
</evidence>
<dbReference type="SUPFAM" id="SSF51735">
    <property type="entry name" value="NAD(P)-binding Rossmann-fold domains"/>
    <property type="match status" value="1"/>
</dbReference>
<keyword evidence="1" id="KW-0521">NADP</keyword>
<dbReference type="Gene3D" id="3.90.25.10">
    <property type="entry name" value="UDP-galactose 4-epimerase, domain 1"/>
    <property type="match status" value="1"/>
</dbReference>
<reference evidence="4 5" key="1">
    <citation type="submission" date="2016-07" db="EMBL/GenBank/DDBJ databases">
        <title>Pervasive Adenine N6-methylation of Active Genes in Fungi.</title>
        <authorList>
            <consortium name="DOE Joint Genome Institute"/>
            <person name="Mondo S.J."/>
            <person name="Dannebaum R.O."/>
            <person name="Kuo R.C."/>
            <person name="Labutti K."/>
            <person name="Haridas S."/>
            <person name="Kuo A."/>
            <person name="Salamov A."/>
            <person name="Ahrendt S.R."/>
            <person name="Lipzen A."/>
            <person name="Sullivan W."/>
            <person name="Andreopoulos W.B."/>
            <person name="Clum A."/>
            <person name="Lindquist E."/>
            <person name="Daum C."/>
            <person name="Ramamoorthy G.K."/>
            <person name="Gryganskyi A."/>
            <person name="Culley D."/>
            <person name="Magnuson J.K."/>
            <person name="James T.Y."/>
            <person name="O'Malley M.A."/>
            <person name="Stajich J.E."/>
            <person name="Spatafora J.W."/>
            <person name="Visel A."/>
            <person name="Grigoriev I.V."/>
        </authorList>
    </citation>
    <scope>NUCLEOTIDE SEQUENCE [LARGE SCALE GENOMIC DNA]</scope>
    <source>
        <strain evidence="4 5">62-1032</strain>
    </source>
</reference>
<dbReference type="PANTHER" id="PTHR47706:SF9">
    <property type="entry name" value="NMRA-LIKE DOMAIN-CONTAINING PROTEIN-RELATED"/>
    <property type="match status" value="1"/>
</dbReference>
<evidence type="ECO:0000256" key="1">
    <source>
        <dbReference type="ARBA" id="ARBA00022857"/>
    </source>
</evidence>
<feature type="domain" description="NmrA-like" evidence="3">
    <location>
        <begin position="7"/>
        <end position="254"/>
    </location>
</feature>
<protein>
    <submittedName>
        <fullName evidence="4">NmrA-like family-domain-containing protein</fullName>
    </submittedName>
</protein>
<dbReference type="Proteomes" id="UP000193467">
    <property type="component" value="Unassembled WGS sequence"/>
</dbReference>
<dbReference type="OrthoDB" id="9974981at2759"/>
<dbReference type="AlphaFoldDB" id="A0A1Y2CLH0"/>